<dbReference type="AlphaFoldDB" id="A0A2W4T5Z1"/>
<evidence type="ECO:0000313" key="2">
    <source>
        <dbReference type="EMBL" id="PZN80194.1"/>
    </source>
</evidence>
<comment type="caution">
    <text evidence="2">The sequence shown here is derived from an EMBL/GenBank/DDBJ whole genome shotgun (WGS) entry which is preliminary data.</text>
</comment>
<sequence length="383" mass="43687">MSKNNPADSQPPPDPVNTLVPFKESGQTPDLNLPPEIFSTEQLDLFQTFLCNVGEKDKLSNAIDLWDSVPRYSISQLEMNKRRTTDGFLGLLEIRFKYRGLNFRAVIQPARIRESDGQVLDYYPSANEELVEDILRKIAAERLQGFHDTANAKVGVYFSLYQIQTELKKRGHTRSIAEIKRSLEIMAKSSIEIKSLDGKGNEGTRVSNYLPDMVSVSRADLMADPYSQWMVEFHPLVTKSIIEATYRQFDLDKLMSMSTQLGRWVHRQLVIKYTFASLMTPFEIRYSTIKRDSFMINYGRERAGIAALDQVMSELKEKNIIMDFQRQVVSGARRKILDVIYTLTPSLEFIKEAKAANKRKAMAQEKLAIADNKISREPAGGKP</sequence>
<feature type="region of interest" description="Disordered" evidence="1">
    <location>
        <begin position="1"/>
        <end position="25"/>
    </location>
</feature>
<gene>
    <name evidence="2" type="ORF">DM484_10250</name>
</gene>
<protein>
    <submittedName>
        <fullName evidence="2">Replication protein</fullName>
    </submittedName>
</protein>
<dbReference type="EMBL" id="QJPH01000287">
    <property type="protein sequence ID" value="PZN80194.1"/>
    <property type="molecule type" value="Genomic_DNA"/>
</dbReference>
<organism evidence="2 3">
    <name type="scientific">Candidatus Methylumidiphilus alinenensis</name>
    <dbReference type="NCBI Taxonomy" id="2202197"/>
    <lineage>
        <taxon>Bacteria</taxon>
        <taxon>Pseudomonadati</taxon>
        <taxon>Pseudomonadota</taxon>
        <taxon>Gammaproteobacteria</taxon>
        <taxon>Methylococcales</taxon>
        <taxon>Candidatus Methylumidiphilus</taxon>
    </lineage>
</organism>
<proteinExistence type="predicted"/>
<dbReference type="Proteomes" id="UP000249396">
    <property type="component" value="Unassembled WGS sequence"/>
</dbReference>
<evidence type="ECO:0000313" key="3">
    <source>
        <dbReference type="Proteomes" id="UP000249396"/>
    </source>
</evidence>
<evidence type="ECO:0000256" key="1">
    <source>
        <dbReference type="SAM" id="MobiDB-lite"/>
    </source>
</evidence>
<accession>A0A2W4T5Z1</accession>
<reference evidence="2 3" key="1">
    <citation type="journal article" date="2018" name="Aquat. Microb. Ecol.">
        <title>Gammaproteobacterial methanotrophs dominate.</title>
        <authorList>
            <person name="Rissanen A.J."/>
            <person name="Saarenheimo J."/>
            <person name="Tiirola M."/>
            <person name="Peura S."/>
            <person name="Aalto S.L."/>
            <person name="Karvinen A."/>
            <person name="Nykanen H."/>
        </authorList>
    </citation>
    <scope>NUCLEOTIDE SEQUENCE [LARGE SCALE GENOMIC DNA]</scope>
    <source>
        <strain evidence="2">AMbin10</strain>
    </source>
</reference>
<name>A0A2W4T5Z1_9GAMM</name>